<gene>
    <name evidence="1" type="ORF">G2W53_019845</name>
</gene>
<name>A0A834WR39_9FABA</name>
<proteinExistence type="predicted"/>
<accession>A0A834WR39</accession>
<dbReference type="Proteomes" id="UP000634136">
    <property type="component" value="Unassembled WGS sequence"/>
</dbReference>
<dbReference type="AlphaFoldDB" id="A0A834WR39"/>
<evidence type="ECO:0000313" key="1">
    <source>
        <dbReference type="EMBL" id="KAF7828681.1"/>
    </source>
</evidence>
<evidence type="ECO:0000313" key="2">
    <source>
        <dbReference type="Proteomes" id="UP000634136"/>
    </source>
</evidence>
<protein>
    <submittedName>
        <fullName evidence="1">Uncharacterized protein</fullName>
    </submittedName>
</protein>
<organism evidence="1 2">
    <name type="scientific">Senna tora</name>
    <dbReference type="NCBI Taxonomy" id="362788"/>
    <lineage>
        <taxon>Eukaryota</taxon>
        <taxon>Viridiplantae</taxon>
        <taxon>Streptophyta</taxon>
        <taxon>Embryophyta</taxon>
        <taxon>Tracheophyta</taxon>
        <taxon>Spermatophyta</taxon>
        <taxon>Magnoliopsida</taxon>
        <taxon>eudicotyledons</taxon>
        <taxon>Gunneridae</taxon>
        <taxon>Pentapetalae</taxon>
        <taxon>rosids</taxon>
        <taxon>fabids</taxon>
        <taxon>Fabales</taxon>
        <taxon>Fabaceae</taxon>
        <taxon>Caesalpinioideae</taxon>
        <taxon>Cassia clade</taxon>
        <taxon>Senna</taxon>
    </lineage>
</organism>
<keyword evidence="2" id="KW-1185">Reference proteome</keyword>
<comment type="caution">
    <text evidence="1">The sequence shown here is derived from an EMBL/GenBank/DDBJ whole genome shotgun (WGS) entry which is preliminary data.</text>
</comment>
<dbReference type="EMBL" id="JAAIUW010000006">
    <property type="protein sequence ID" value="KAF7828681.1"/>
    <property type="molecule type" value="Genomic_DNA"/>
</dbReference>
<reference evidence="1" key="1">
    <citation type="submission" date="2020-09" db="EMBL/GenBank/DDBJ databases">
        <title>Genome-Enabled Discovery of Anthraquinone Biosynthesis in Senna tora.</title>
        <authorList>
            <person name="Kang S.-H."/>
            <person name="Pandey R.P."/>
            <person name="Lee C.-M."/>
            <person name="Sim J.-S."/>
            <person name="Jeong J.-T."/>
            <person name="Choi B.-S."/>
            <person name="Jung M."/>
            <person name="Ginzburg D."/>
            <person name="Zhao K."/>
            <person name="Won S.Y."/>
            <person name="Oh T.-J."/>
            <person name="Yu Y."/>
            <person name="Kim N.-H."/>
            <person name="Lee O.R."/>
            <person name="Lee T.-H."/>
            <person name="Bashyal P."/>
            <person name="Kim T.-S."/>
            <person name="Lee W.-H."/>
            <person name="Kawkins C."/>
            <person name="Kim C.-K."/>
            <person name="Kim J.S."/>
            <person name="Ahn B.O."/>
            <person name="Rhee S.Y."/>
            <person name="Sohng J.K."/>
        </authorList>
    </citation>
    <scope>NUCLEOTIDE SEQUENCE</scope>
    <source>
        <tissue evidence="1">Leaf</tissue>
    </source>
</reference>
<sequence>MGNGYRFFQEKRLEKEGPLLAELAENDKIGRRIGGRIIAAFLSVQPVYLPPPLSHPITAQFLLPTHTCRSILSFPF</sequence>